<accession>A0AAN9T9X5</accession>
<evidence type="ECO:0000313" key="2">
    <source>
        <dbReference type="Proteomes" id="UP001367676"/>
    </source>
</evidence>
<dbReference type="Proteomes" id="UP001367676">
    <property type="component" value="Unassembled WGS sequence"/>
</dbReference>
<name>A0AAN9T9X5_9HEMI</name>
<protein>
    <submittedName>
        <fullName evidence="1">Uncharacterized protein</fullName>
    </submittedName>
</protein>
<dbReference type="EMBL" id="JBBCAQ010000034">
    <property type="protein sequence ID" value="KAK7580022.1"/>
    <property type="molecule type" value="Genomic_DNA"/>
</dbReference>
<gene>
    <name evidence="1" type="ORF">V9T40_000651</name>
</gene>
<keyword evidence="2" id="KW-1185">Reference proteome</keyword>
<organism evidence="1 2">
    <name type="scientific">Parthenolecanium corni</name>
    <dbReference type="NCBI Taxonomy" id="536013"/>
    <lineage>
        <taxon>Eukaryota</taxon>
        <taxon>Metazoa</taxon>
        <taxon>Ecdysozoa</taxon>
        <taxon>Arthropoda</taxon>
        <taxon>Hexapoda</taxon>
        <taxon>Insecta</taxon>
        <taxon>Pterygota</taxon>
        <taxon>Neoptera</taxon>
        <taxon>Paraneoptera</taxon>
        <taxon>Hemiptera</taxon>
        <taxon>Sternorrhyncha</taxon>
        <taxon>Coccoidea</taxon>
        <taxon>Coccidae</taxon>
        <taxon>Parthenolecanium</taxon>
    </lineage>
</organism>
<proteinExistence type="predicted"/>
<dbReference type="AlphaFoldDB" id="A0AAN9T9X5"/>
<sequence length="84" mass="9747">MSHLSSSFINFRLDVSIFGWMSHLSSSCINFRLDVSFFISVDMGVFEVAELESDVHFWWGLSPSEIWPKKDEKWSKIDLNGDVE</sequence>
<comment type="caution">
    <text evidence="1">The sequence shown here is derived from an EMBL/GenBank/DDBJ whole genome shotgun (WGS) entry which is preliminary data.</text>
</comment>
<evidence type="ECO:0000313" key="1">
    <source>
        <dbReference type="EMBL" id="KAK7580022.1"/>
    </source>
</evidence>
<reference evidence="1 2" key="1">
    <citation type="submission" date="2024-03" db="EMBL/GenBank/DDBJ databases">
        <title>Adaptation during the transition from Ophiocordyceps entomopathogen to insect associate is accompanied by gene loss and intensified selection.</title>
        <authorList>
            <person name="Ward C.M."/>
            <person name="Onetto C.A."/>
            <person name="Borneman A.R."/>
        </authorList>
    </citation>
    <scope>NUCLEOTIDE SEQUENCE [LARGE SCALE GENOMIC DNA]</scope>
    <source>
        <strain evidence="1">AWRI1</strain>
        <tissue evidence="1">Single Adult Female</tissue>
    </source>
</reference>